<feature type="transmembrane region" description="Helical" evidence="3">
    <location>
        <begin position="302"/>
        <end position="323"/>
    </location>
</feature>
<dbReference type="InterPro" id="IPR029044">
    <property type="entry name" value="Nucleotide-diphossugar_trans"/>
</dbReference>
<keyword evidence="2 5" id="KW-0808">Transferase</keyword>
<dbReference type="EC" id="2.4.-.-" evidence="5"/>
<evidence type="ECO:0000256" key="2">
    <source>
        <dbReference type="ARBA" id="ARBA00022679"/>
    </source>
</evidence>
<evidence type="ECO:0000313" key="5">
    <source>
        <dbReference type="EMBL" id="KAA6343186.1"/>
    </source>
</evidence>
<protein>
    <submittedName>
        <fullName evidence="5">Putative glycosyltransferase EpsH</fullName>
        <ecNumber evidence="5">2.4.-.-</ecNumber>
    </submittedName>
</protein>
<dbReference type="EMBL" id="SNRY01000283">
    <property type="protein sequence ID" value="KAA6343186.1"/>
    <property type="molecule type" value="Genomic_DNA"/>
</dbReference>
<keyword evidence="3" id="KW-0472">Membrane</keyword>
<gene>
    <name evidence="5" type="ORF">EZS27_009125</name>
</gene>
<feature type="transmembrane region" description="Helical" evidence="3">
    <location>
        <begin position="180"/>
        <end position="203"/>
    </location>
</feature>
<keyword evidence="1 5" id="KW-0328">Glycosyltransferase</keyword>
<dbReference type="Pfam" id="PF00535">
    <property type="entry name" value="Glycos_transf_2"/>
    <property type="match status" value="1"/>
</dbReference>
<dbReference type="SUPFAM" id="SSF53448">
    <property type="entry name" value="Nucleotide-diphospho-sugar transferases"/>
    <property type="match status" value="1"/>
</dbReference>
<name>A0A5J4SAH2_9ZZZZ</name>
<proteinExistence type="predicted"/>
<evidence type="ECO:0000259" key="4">
    <source>
        <dbReference type="Pfam" id="PF00535"/>
    </source>
</evidence>
<keyword evidence="3" id="KW-0812">Transmembrane</keyword>
<dbReference type="AlphaFoldDB" id="A0A5J4SAH2"/>
<keyword evidence="3" id="KW-1133">Transmembrane helix</keyword>
<dbReference type="GO" id="GO:0016757">
    <property type="term" value="F:glycosyltransferase activity"/>
    <property type="evidence" value="ECO:0007669"/>
    <property type="project" value="UniProtKB-KW"/>
</dbReference>
<dbReference type="PANTHER" id="PTHR22916:SF51">
    <property type="entry name" value="GLYCOSYLTRANSFERASE EPSH-RELATED"/>
    <property type="match status" value="1"/>
</dbReference>
<evidence type="ECO:0000256" key="3">
    <source>
        <dbReference type="SAM" id="Phobius"/>
    </source>
</evidence>
<dbReference type="PANTHER" id="PTHR22916">
    <property type="entry name" value="GLYCOSYLTRANSFERASE"/>
    <property type="match status" value="1"/>
</dbReference>
<feature type="domain" description="Glycosyltransferase 2-like" evidence="4">
    <location>
        <begin position="1"/>
        <end position="139"/>
    </location>
</feature>
<accession>A0A5J4SAH2</accession>
<dbReference type="CDD" id="cd00761">
    <property type="entry name" value="Glyco_tranf_GTA_type"/>
    <property type="match status" value="1"/>
</dbReference>
<comment type="caution">
    <text evidence="5">The sequence shown here is derived from an EMBL/GenBank/DDBJ whole genome shotgun (WGS) entry which is preliminary data.</text>
</comment>
<evidence type="ECO:0000256" key="1">
    <source>
        <dbReference type="ARBA" id="ARBA00022676"/>
    </source>
</evidence>
<organism evidence="5">
    <name type="scientific">termite gut metagenome</name>
    <dbReference type="NCBI Taxonomy" id="433724"/>
    <lineage>
        <taxon>unclassified sequences</taxon>
        <taxon>metagenomes</taxon>
        <taxon>organismal metagenomes</taxon>
    </lineage>
</organism>
<reference evidence="5" key="1">
    <citation type="submission" date="2019-03" db="EMBL/GenBank/DDBJ databases">
        <title>Single cell metagenomics reveals metabolic interactions within the superorganism composed of flagellate Streblomastix strix and complex community of Bacteroidetes bacteria on its surface.</title>
        <authorList>
            <person name="Treitli S.C."/>
            <person name="Kolisko M."/>
            <person name="Husnik F."/>
            <person name="Keeling P."/>
            <person name="Hampl V."/>
        </authorList>
    </citation>
    <scope>NUCLEOTIDE SEQUENCE</scope>
    <source>
        <strain evidence="5">STM</strain>
    </source>
</reference>
<sequence>MPVYNVKKYVERALLSALNQTFESIEYLIVDDKGTDNSIDIVREIIANHPRGRDVRIIDHGVNQGTGATKNSAIKEAKGEYLYFMDSDDEITKDCIEILYNKMQENPVDFVCGSYSDIRLNGLIKEHKLVNLILNDKEEIYSYDQKSTMPGGTWNKLYSLIFLKKNNIKCISHHLCEDQIFTFLVLFHATSCILISNLTYYYYENDNSFMARQRKQRGYDYKTANEFNEILSFRKEYIKSNIHPQMLSMCRDNIIKAMDCSYTIIRSPALPLIKKINYLKLYLNFRDLPIKSCDIKTLKPKYYFLISNFPKYILYAIVCYTFFWEKISHYIKSYSNSI</sequence>
<dbReference type="Gene3D" id="3.90.550.10">
    <property type="entry name" value="Spore Coat Polysaccharide Biosynthesis Protein SpsA, Chain A"/>
    <property type="match status" value="1"/>
</dbReference>
<dbReference type="InterPro" id="IPR001173">
    <property type="entry name" value="Glyco_trans_2-like"/>
</dbReference>